<comment type="caution">
    <text evidence="2">The sequence shown here is derived from an EMBL/GenBank/DDBJ whole genome shotgun (WGS) entry which is preliminary data.</text>
</comment>
<organism evidence="2 3">
    <name type="scientific">Saguinus oedipus</name>
    <name type="common">Cotton-top tamarin</name>
    <name type="synonym">Oedipomidas oedipus</name>
    <dbReference type="NCBI Taxonomy" id="9490"/>
    <lineage>
        <taxon>Eukaryota</taxon>
        <taxon>Metazoa</taxon>
        <taxon>Chordata</taxon>
        <taxon>Craniata</taxon>
        <taxon>Vertebrata</taxon>
        <taxon>Euteleostomi</taxon>
        <taxon>Mammalia</taxon>
        <taxon>Eutheria</taxon>
        <taxon>Euarchontoglires</taxon>
        <taxon>Primates</taxon>
        <taxon>Haplorrhini</taxon>
        <taxon>Platyrrhini</taxon>
        <taxon>Cebidae</taxon>
        <taxon>Callitrichinae</taxon>
        <taxon>Saguinus</taxon>
    </lineage>
</organism>
<feature type="region of interest" description="Disordered" evidence="1">
    <location>
        <begin position="88"/>
        <end position="111"/>
    </location>
</feature>
<evidence type="ECO:0000313" key="3">
    <source>
        <dbReference type="Proteomes" id="UP001266305"/>
    </source>
</evidence>
<evidence type="ECO:0000256" key="1">
    <source>
        <dbReference type="SAM" id="MobiDB-lite"/>
    </source>
</evidence>
<reference evidence="2 3" key="1">
    <citation type="submission" date="2023-05" db="EMBL/GenBank/DDBJ databases">
        <title>B98-5 Cell Line De Novo Hybrid Assembly: An Optical Mapping Approach.</title>
        <authorList>
            <person name="Kananen K."/>
            <person name="Auerbach J.A."/>
            <person name="Kautto E."/>
            <person name="Blachly J.S."/>
        </authorList>
    </citation>
    <scope>NUCLEOTIDE SEQUENCE [LARGE SCALE GENOMIC DNA]</scope>
    <source>
        <strain evidence="2">B95-8</strain>
        <tissue evidence="2">Cell line</tissue>
    </source>
</reference>
<evidence type="ECO:0000313" key="2">
    <source>
        <dbReference type="EMBL" id="KAK2117504.1"/>
    </source>
</evidence>
<gene>
    <name evidence="2" type="ORF">P7K49_004390</name>
</gene>
<name>A0ABQ9W8U5_SAGOE</name>
<proteinExistence type="predicted"/>
<sequence>MPPPLPGPGGRGTLCSQSRRTTLNPKRLAAAGSGLSSLQGAPECPGSRWLGAQLPPGGSWVSRQPLARGSAPSRGLLGVPAAAGLGLSSLQGAPECPGSRWLGAQLPPGGS</sequence>
<keyword evidence="3" id="KW-1185">Reference proteome</keyword>
<dbReference type="EMBL" id="JASSZA010000002">
    <property type="protein sequence ID" value="KAK2117504.1"/>
    <property type="molecule type" value="Genomic_DNA"/>
</dbReference>
<protein>
    <submittedName>
        <fullName evidence="2">Uncharacterized protein</fullName>
    </submittedName>
</protein>
<accession>A0ABQ9W8U5</accession>
<dbReference type="Proteomes" id="UP001266305">
    <property type="component" value="Unassembled WGS sequence"/>
</dbReference>